<evidence type="ECO:0000256" key="1">
    <source>
        <dbReference type="SAM" id="MobiDB-lite"/>
    </source>
</evidence>
<protein>
    <submittedName>
        <fullName evidence="4">TPM domain-containing protein</fullName>
    </submittedName>
</protein>
<sequence length="515" mass="57839">MLSIRNKNLVLFVLLLIQFCWPIFAPAQLVSGPEVFEEPRQIAAERFTVESLPSPKKQGQDFYVTNPNAILSAETVFKLDRMSKLIDSLTGAEFAIAVVNDYEGDSDFQFALDLFNKWGIGKKDADNGLLLFLAIDRREYRFIAGYGMESVMPDAYLKRIGEKYLVPKFQVGDYDQGVLDAATFISEVLMSPDIRAELEARLPEATPFWSLRNVYFKNSLLVLGMFAFFYLVVHFVSSSLIKKPNKKYPYVPIFAGLGCMGLLMFLTVFLFAFLLQNLEFIYQKKHLPYFVFVLGGIILAMKITYTRKSISKSYTDTGERAKAINKFLVFTFIPMLLSPLAWFDLIGIISRKAKDRNRFVPPDNSGDWQRVNRDLSEKEIKTYLSKGNLKEESIKSRSYEIWENLRTKKITLIPWDIKSSFKECPHCHFFTLRKGKRHTIIAATYSKTGKGEKVDDCENCSYRVVIDTYTIPKKVRSSSSSSGGSSSSGSSGGGSSSSGSFGGGSSGGGGAGGRW</sequence>
<feature type="compositionally biased region" description="Low complexity" evidence="1">
    <location>
        <begin position="477"/>
        <end position="489"/>
    </location>
</feature>
<reference evidence="4" key="2">
    <citation type="journal article" date="2022" name="Sci. Total Environ.">
        <title>Prevalence, transmission, and molecular epidemiology of tet(X)-positive bacteria among humans, animals, and environmental niches in China: An epidemiological, and genomic-based study.</title>
        <authorList>
            <person name="Dong N."/>
            <person name="Zeng Y."/>
            <person name="Cai C."/>
            <person name="Sun C."/>
            <person name="Lu J."/>
            <person name="Liu C."/>
            <person name="Zhou H."/>
            <person name="Sun Q."/>
            <person name="Shu L."/>
            <person name="Wang H."/>
            <person name="Wang Y."/>
            <person name="Wang S."/>
            <person name="Wu C."/>
            <person name="Chan E.W."/>
            <person name="Chen G."/>
            <person name="Shen Z."/>
            <person name="Chen S."/>
            <person name="Zhang R."/>
        </authorList>
    </citation>
    <scope>NUCLEOTIDE SEQUENCE</scope>
    <source>
        <strain evidence="4">R1692</strain>
    </source>
</reference>
<feature type="transmembrane region" description="Helical" evidence="2">
    <location>
        <begin position="220"/>
        <end position="241"/>
    </location>
</feature>
<dbReference type="PANTHER" id="PTHR30373">
    <property type="entry name" value="UPF0603 PROTEIN YGCG"/>
    <property type="match status" value="1"/>
</dbReference>
<dbReference type="Pfam" id="PF04536">
    <property type="entry name" value="TPM_phosphatase"/>
    <property type="match status" value="1"/>
</dbReference>
<gene>
    <name evidence="4" type="ORF">HX018_17285</name>
</gene>
<feature type="domain" description="TPM" evidence="3">
    <location>
        <begin position="64"/>
        <end position="185"/>
    </location>
</feature>
<feature type="transmembrane region" description="Helical" evidence="2">
    <location>
        <begin position="287"/>
        <end position="306"/>
    </location>
</feature>
<evidence type="ECO:0000259" key="3">
    <source>
        <dbReference type="Pfam" id="PF04536"/>
    </source>
</evidence>
<dbReference type="EMBL" id="JACAGK010000065">
    <property type="protein sequence ID" value="MDM1049995.1"/>
    <property type="molecule type" value="Genomic_DNA"/>
</dbReference>
<proteinExistence type="predicted"/>
<comment type="caution">
    <text evidence="4">The sequence shown here is derived from an EMBL/GenBank/DDBJ whole genome shotgun (WGS) entry which is preliminary data.</text>
</comment>
<dbReference type="RefSeq" id="WP_286652183.1">
    <property type="nucleotide sequence ID" value="NZ_JACAGK010000065.1"/>
</dbReference>
<accession>A0ABT7NRZ2</accession>
<keyword evidence="2" id="KW-0472">Membrane</keyword>
<dbReference type="PANTHER" id="PTHR30373:SF2">
    <property type="entry name" value="UPF0603 PROTEIN YGCG"/>
    <property type="match status" value="1"/>
</dbReference>
<feature type="transmembrane region" description="Helical" evidence="2">
    <location>
        <begin position="253"/>
        <end position="275"/>
    </location>
</feature>
<dbReference type="InterPro" id="IPR007621">
    <property type="entry name" value="TPM_dom"/>
</dbReference>
<dbReference type="Gene3D" id="3.10.310.50">
    <property type="match status" value="1"/>
</dbReference>
<keyword evidence="2" id="KW-0812">Transmembrane</keyword>
<evidence type="ECO:0000256" key="2">
    <source>
        <dbReference type="SAM" id="Phobius"/>
    </source>
</evidence>
<feature type="transmembrane region" description="Helical" evidence="2">
    <location>
        <begin position="327"/>
        <end position="349"/>
    </location>
</feature>
<dbReference type="Proteomes" id="UP001170954">
    <property type="component" value="Unassembled WGS sequence"/>
</dbReference>
<name>A0ABT7NRZ2_9SPHI</name>
<keyword evidence="5" id="KW-1185">Reference proteome</keyword>
<feature type="region of interest" description="Disordered" evidence="1">
    <location>
        <begin position="474"/>
        <end position="515"/>
    </location>
</feature>
<feature type="compositionally biased region" description="Gly residues" evidence="1">
    <location>
        <begin position="490"/>
        <end position="515"/>
    </location>
</feature>
<keyword evidence="2" id="KW-1133">Transmembrane helix</keyword>
<reference evidence="4" key="1">
    <citation type="submission" date="2020-06" db="EMBL/GenBank/DDBJ databases">
        <authorList>
            <person name="Dong N."/>
        </authorList>
    </citation>
    <scope>NUCLEOTIDE SEQUENCE</scope>
    <source>
        <strain evidence="4">R1692</strain>
    </source>
</reference>
<evidence type="ECO:0000313" key="5">
    <source>
        <dbReference type="Proteomes" id="UP001170954"/>
    </source>
</evidence>
<evidence type="ECO:0000313" key="4">
    <source>
        <dbReference type="EMBL" id="MDM1049995.1"/>
    </source>
</evidence>
<organism evidence="4 5">
    <name type="scientific">Sphingobacterium hotanense</name>
    <dbReference type="NCBI Taxonomy" id="649196"/>
    <lineage>
        <taxon>Bacteria</taxon>
        <taxon>Pseudomonadati</taxon>
        <taxon>Bacteroidota</taxon>
        <taxon>Sphingobacteriia</taxon>
        <taxon>Sphingobacteriales</taxon>
        <taxon>Sphingobacteriaceae</taxon>
        <taxon>Sphingobacterium</taxon>
    </lineage>
</organism>